<dbReference type="InterPro" id="IPR029055">
    <property type="entry name" value="Ntn_hydrolases_N"/>
</dbReference>
<dbReference type="Pfam" id="PF13537">
    <property type="entry name" value="GATase_7"/>
    <property type="match status" value="1"/>
</dbReference>
<dbReference type="PROSITE" id="PS51278">
    <property type="entry name" value="GATASE_TYPE_2"/>
    <property type="match status" value="1"/>
</dbReference>
<evidence type="ECO:0000256" key="2">
    <source>
        <dbReference type="ARBA" id="ARBA00022741"/>
    </source>
</evidence>
<name>A0A6J7M5J0_9ZZZZ</name>
<dbReference type="EMBL" id="CAFBNE010000234">
    <property type="protein sequence ID" value="CAB4973749.1"/>
    <property type="molecule type" value="Genomic_DNA"/>
</dbReference>
<evidence type="ECO:0000259" key="4">
    <source>
        <dbReference type="PROSITE" id="PS51278"/>
    </source>
</evidence>
<dbReference type="PIRSF" id="PIRSF001589">
    <property type="entry name" value="Asn_synthetase_glu-h"/>
    <property type="match status" value="1"/>
</dbReference>
<evidence type="ECO:0000256" key="3">
    <source>
        <dbReference type="ARBA" id="ARBA00022840"/>
    </source>
</evidence>
<evidence type="ECO:0000313" key="5">
    <source>
        <dbReference type="EMBL" id="CAB4973749.1"/>
    </source>
</evidence>
<dbReference type="GO" id="GO:0005829">
    <property type="term" value="C:cytosol"/>
    <property type="evidence" value="ECO:0007669"/>
    <property type="project" value="TreeGrafter"/>
</dbReference>
<dbReference type="NCBIfam" id="TIGR01536">
    <property type="entry name" value="asn_synth_AEB"/>
    <property type="match status" value="1"/>
</dbReference>
<dbReference type="PANTHER" id="PTHR43284">
    <property type="entry name" value="ASPARAGINE SYNTHETASE (GLUTAMINE-HYDROLYZING)"/>
    <property type="match status" value="1"/>
</dbReference>
<dbReference type="CDD" id="cd01991">
    <property type="entry name" value="Asn_synthase_B_C"/>
    <property type="match status" value="1"/>
</dbReference>
<evidence type="ECO:0000256" key="1">
    <source>
        <dbReference type="ARBA" id="ARBA00005752"/>
    </source>
</evidence>
<dbReference type="GO" id="GO:0005524">
    <property type="term" value="F:ATP binding"/>
    <property type="evidence" value="ECO:0007669"/>
    <property type="project" value="UniProtKB-KW"/>
</dbReference>
<keyword evidence="3" id="KW-0067">ATP-binding</keyword>
<dbReference type="Gene3D" id="3.60.20.10">
    <property type="entry name" value="Glutamine Phosphoribosylpyrophosphate, subunit 1, domain 1"/>
    <property type="match status" value="1"/>
</dbReference>
<organism evidence="5">
    <name type="scientific">freshwater metagenome</name>
    <dbReference type="NCBI Taxonomy" id="449393"/>
    <lineage>
        <taxon>unclassified sequences</taxon>
        <taxon>metagenomes</taxon>
        <taxon>ecological metagenomes</taxon>
    </lineage>
</organism>
<gene>
    <name evidence="5" type="ORF">UFOPK3772_03570</name>
</gene>
<dbReference type="SUPFAM" id="SSF52402">
    <property type="entry name" value="Adenine nucleotide alpha hydrolases-like"/>
    <property type="match status" value="1"/>
</dbReference>
<reference evidence="5" key="1">
    <citation type="submission" date="2020-05" db="EMBL/GenBank/DDBJ databases">
        <authorList>
            <person name="Chiriac C."/>
            <person name="Salcher M."/>
            <person name="Ghai R."/>
            <person name="Kavagutti S V."/>
        </authorList>
    </citation>
    <scope>NUCLEOTIDE SEQUENCE</scope>
</reference>
<dbReference type="GO" id="GO:0004066">
    <property type="term" value="F:asparagine synthase (glutamine-hydrolyzing) activity"/>
    <property type="evidence" value="ECO:0007669"/>
    <property type="project" value="InterPro"/>
</dbReference>
<dbReference type="InterPro" id="IPR006426">
    <property type="entry name" value="Asn_synth_AEB"/>
</dbReference>
<keyword evidence="2" id="KW-0547">Nucleotide-binding</keyword>
<dbReference type="InterPro" id="IPR014729">
    <property type="entry name" value="Rossmann-like_a/b/a_fold"/>
</dbReference>
<dbReference type="Pfam" id="PF00733">
    <property type="entry name" value="Asn_synthase"/>
    <property type="match status" value="1"/>
</dbReference>
<dbReference type="GO" id="GO:0006529">
    <property type="term" value="P:asparagine biosynthetic process"/>
    <property type="evidence" value="ECO:0007669"/>
    <property type="project" value="InterPro"/>
</dbReference>
<dbReference type="SUPFAM" id="SSF56235">
    <property type="entry name" value="N-terminal nucleophile aminohydrolases (Ntn hydrolases)"/>
    <property type="match status" value="1"/>
</dbReference>
<feature type="domain" description="Glutamine amidotransferase type-2" evidence="4">
    <location>
        <begin position="1"/>
        <end position="94"/>
    </location>
</feature>
<dbReference type="InterPro" id="IPR051786">
    <property type="entry name" value="ASN_synthetase/amidase"/>
</dbReference>
<dbReference type="InterPro" id="IPR001962">
    <property type="entry name" value="Asn_synthase"/>
</dbReference>
<proteinExistence type="inferred from homology"/>
<protein>
    <submittedName>
        <fullName evidence="5">Unannotated protein</fullName>
    </submittedName>
</protein>
<dbReference type="AlphaFoldDB" id="A0A6J7M5J0"/>
<dbReference type="Gene3D" id="3.40.50.620">
    <property type="entry name" value="HUPs"/>
    <property type="match status" value="1"/>
</dbReference>
<dbReference type="InterPro" id="IPR017932">
    <property type="entry name" value="GATase_2_dom"/>
</dbReference>
<accession>A0A6J7M5J0</accession>
<sequence length="508" mass="56676">MFALAIYDEPRNRLVLARDPFGIKPLYYRLSPDGSLVSFGSEIKSLHADPACPRTLNRDALVNYLSLQHNPLPETFFAGIYRLPAGSFAIVDLASGSMEIHRYWTYEFDDATPEAEDALAARLRTAMEESVARHLISDVPVGAFLSGGIDSAVIATLAQEQLRAAGRGPLKTFTIGFEELDEFDAAREVADRIGTDHHEITMTAEDFVGALPDIAWHFDEPVGDPSAFPLYLLAKAAREHVSVVLSGEGADELFGGYRVYLEPFAVDRVRRLPRPVRALAARLGRSEVAFPGVNYLRRASTALEDRYFGGGYGAFAPEEVRRLLRSATIQPHVRPGRDLALTTPGFTDLPESRRMQLIDVHSWLPDDILTKADRMSMASSLELRVPFLDLDVARVSTRVPDSLKYRDGTTKWILRRAFRGRLPASTERRPKLGFPTPLRQWITRHPDTFLAPIRRSARLAELVDMTYVEELAERHAAGRIDASRRLLLLLMLAGWLDAFMDGDPVVPA</sequence>
<comment type="similarity">
    <text evidence="1">Belongs to the asparagine synthetase family.</text>
</comment>
<dbReference type="PANTHER" id="PTHR43284:SF1">
    <property type="entry name" value="ASPARAGINE SYNTHETASE"/>
    <property type="match status" value="1"/>
</dbReference>